<feature type="domain" description="ATP-grasp" evidence="5">
    <location>
        <begin position="120"/>
        <end position="314"/>
    </location>
</feature>
<protein>
    <submittedName>
        <fullName evidence="6">ATP-grasp domain-containing protein</fullName>
    </submittedName>
</protein>
<dbReference type="InterPro" id="IPR011761">
    <property type="entry name" value="ATP-grasp"/>
</dbReference>
<keyword evidence="3 4" id="KW-0067">ATP-binding</keyword>
<name>A0ABU3JZX3_9ACTN</name>
<dbReference type="InterPro" id="IPR052032">
    <property type="entry name" value="ATP-dep_AA_Ligase"/>
</dbReference>
<gene>
    <name evidence="6" type="ORF">QNO04_29045</name>
</gene>
<dbReference type="SUPFAM" id="SSF56059">
    <property type="entry name" value="Glutathione synthetase ATP-binding domain-like"/>
    <property type="match status" value="1"/>
</dbReference>
<reference evidence="6 7" key="1">
    <citation type="submission" date="2023-05" db="EMBL/GenBank/DDBJ databases">
        <title>Streptomyces fuscus sp. nov., a brown-black pigment producing actinomyces isolated from dry sand of Sea duck farm.</title>
        <authorList>
            <person name="Xie J."/>
            <person name="Shen N."/>
        </authorList>
    </citation>
    <scope>NUCLEOTIDE SEQUENCE [LARGE SCALE GENOMIC DNA]</scope>
    <source>
        <strain evidence="6 7">CGMCC 4.1745</strain>
    </source>
</reference>
<dbReference type="RefSeq" id="WP_394307858.1">
    <property type="nucleotide sequence ID" value="NZ_JASKMA010000030.1"/>
</dbReference>
<evidence type="ECO:0000313" key="6">
    <source>
        <dbReference type="EMBL" id="MDT6987509.1"/>
    </source>
</evidence>
<evidence type="ECO:0000256" key="1">
    <source>
        <dbReference type="ARBA" id="ARBA00022598"/>
    </source>
</evidence>
<dbReference type="Gene3D" id="3.30.470.20">
    <property type="entry name" value="ATP-grasp fold, B domain"/>
    <property type="match status" value="1"/>
</dbReference>
<dbReference type="PROSITE" id="PS50975">
    <property type="entry name" value="ATP_GRASP"/>
    <property type="match status" value="1"/>
</dbReference>
<dbReference type="PANTHER" id="PTHR43585:SF2">
    <property type="entry name" value="ATP-GRASP ENZYME FSQD"/>
    <property type="match status" value="1"/>
</dbReference>
<keyword evidence="2 4" id="KW-0547">Nucleotide-binding</keyword>
<organism evidence="6 7">
    <name type="scientific">Streptomyces lusitanus</name>
    <dbReference type="NCBI Taxonomy" id="68232"/>
    <lineage>
        <taxon>Bacteria</taxon>
        <taxon>Bacillati</taxon>
        <taxon>Actinomycetota</taxon>
        <taxon>Actinomycetes</taxon>
        <taxon>Kitasatosporales</taxon>
        <taxon>Streptomycetaceae</taxon>
        <taxon>Streptomyces</taxon>
    </lineage>
</organism>
<dbReference type="EMBL" id="JASKMA010000030">
    <property type="protein sequence ID" value="MDT6987509.1"/>
    <property type="molecule type" value="Genomic_DNA"/>
</dbReference>
<sequence length="425" mass="46091">MTAAMDERPCIVMVDAWASVRSLVLKFLEQGSSIVRVQSTREVPYVYRASPYVPEDFVADIVHDGDLEATVAAVKAFAPVAVVAGGESGVELADLLAERLGLPGNGTALSAARRDKHLMVEAVRAAGLRAARQLRATDADELAAWHRELGGRVVVKPPRSAGSQGVFFCDTPEESAAAFRSLADADDVFSQPNKGAVAQEYLPGTEYMVNTVSRDGRHHLCDVWRTGRLTANGVVDLCDALSLTDSASRAVQPLRDYAFQVLDALGIRHGPAHLEIRMTPQGPCLVEVGARVAGGGIPACAGLGIGESQLEWTVDACLRPERFHARAGTPYRVRRYSAIFGMVSPVEGVLGEYRGIEEIERLESFHSLITLVKPGQRIRRTVDDLTYPLIVTLLHDLEEVVQRDLNTIRHLDGEAFYGLDGRADS</sequence>
<comment type="caution">
    <text evidence="6">The sequence shown here is derived from an EMBL/GenBank/DDBJ whole genome shotgun (WGS) entry which is preliminary data.</text>
</comment>
<dbReference type="PANTHER" id="PTHR43585">
    <property type="entry name" value="FUMIPYRROLE BIOSYNTHESIS PROTEIN C"/>
    <property type="match status" value="1"/>
</dbReference>
<dbReference type="Proteomes" id="UP001249760">
    <property type="component" value="Unassembled WGS sequence"/>
</dbReference>
<dbReference type="NCBIfam" id="NF005543">
    <property type="entry name" value="PRK07206.1"/>
    <property type="match status" value="1"/>
</dbReference>
<evidence type="ECO:0000256" key="4">
    <source>
        <dbReference type="PROSITE-ProRule" id="PRU00409"/>
    </source>
</evidence>
<keyword evidence="1" id="KW-0436">Ligase</keyword>
<evidence type="ECO:0000259" key="5">
    <source>
        <dbReference type="PROSITE" id="PS50975"/>
    </source>
</evidence>
<dbReference type="Pfam" id="PF13535">
    <property type="entry name" value="ATP-grasp_4"/>
    <property type="match status" value="1"/>
</dbReference>
<accession>A0ABU3JZX3</accession>
<proteinExistence type="predicted"/>
<keyword evidence="7" id="KW-1185">Reference proteome</keyword>
<evidence type="ECO:0000313" key="7">
    <source>
        <dbReference type="Proteomes" id="UP001249760"/>
    </source>
</evidence>
<evidence type="ECO:0000256" key="3">
    <source>
        <dbReference type="ARBA" id="ARBA00022840"/>
    </source>
</evidence>
<evidence type="ECO:0000256" key="2">
    <source>
        <dbReference type="ARBA" id="ARBA00022741"/>
    </source>
</evidence>